<feature type="transmembrane region" description="Helical" evidence="7">
    <location>
        <begin position="78"/>
        <end position="97"/>
    </location>
</feature>
<feature type="transmembrane region" description="Helical" evidence="7">
    <location>
        <begin position="47"/>
        <end position="66"/>
    </location>
</feature>
<feature type="domain" description="Major facilitator superfamily (MFS) profile" evidence="8">
    <location>
        <begin position="12"/>
        <end position="496"/>
    </location>
</feature>
<feature type="transmembrane region" description="Helical" evidence="7">
    <location>
        <begin position="227"/>
        <end position="247"/>
    </location>
</feature>
<organism evidence="9 10">
    <name type="scientific">Kitasatospora phosalacinea</name>
    <dbReference type="NCBI Taxonomy" id="2065"/>
    <lineage>
        <taxon>Bacteria</taxon>
        <taxon>Bacillati</taxon>
        <taxon>Actinomycetota</taxon>
        <taxon>Actinomycetes</taxon>
        <taxon>Kitasatosporales</taxon>
        <taxon>Streptomycetaceae</taxon>
        <taxon>Kitasatospora</taxon>
    </lineage>
</organism>
<keyword evidence="10" id="KW-1185">Reference proteome</keyword>
<feature type="transmembrane region" description="Helical" evidence="7">
    <location>
        <begin position="103"/>
        <end position="124"/>
    </location>
</feature>
<dbReference type="Proteomes" id="UP001599542">
    <property type="component" value="Unassembled WGS sequence"/>
</dbReference>
<feature type="compositionally biased region" description="Acidic residues" evidence="6">
    <location>
        <begin position="504"/>
        <end position="515"/>
    </location>
</feature>
<evidence type="ECO:0000256" key="1">
    <source>
        <dbReference type="ARBA" id="ARBA00004651"/>
    </source>
</evidence>
<keyword evidence="2 7" id="KW-0812">Transmembrane</keyword>
<feature type="transmembrane region" description="Helical" evidence="7">
    <location>
        <begin position="471"/>
        <end position="492"/>
    </location>
</feature>
<dbReference type="InterPro" id="IPR020846">
    <property type="entry name" value="MFS_dom"/>
</dbReference>
<gene>
    <name evidence="9" type="ORF">ACFW6T_24410</name>
</gene>
<evidence type="ECO:0000313" key="9">
    <source>
        <dbReference type="EMBL" id="MFE1355137.1"/>
    </source>
</evidence>
<dbReference type="PRINTS" id="PR01036">
    <property type="entry name" value="TCRTETB"/>
</dbReference>
<evidence type="ECO:0000313" key="10">
    <source>
        <dbReference type="Proteomes" id="UP001599542"/>
    </source>
</evidence>
<dbReference type="PANTHER" id="PTHR42718">
    <property type="entry name" value="MAJOR FACILITATOR SUPERFAMILY MULTIDRUG TRANSPORTER MFSC"/>
    <property type="match status" value="1"/>
</dbReference>
<feature type="transmembrane region" description="Helical" evidence="7">
    <location>
        <begin position="198"/>
        <end position="221"/>
    </location>
</feature>
<feature type="transmembrane region" description="Helical" evidence="7">
    <location>
        <begin position="268"/>
        <end position="288"/>
    </location>
</feature>
<feature type="transmembrane region" description="Helical" evidence="7">
    <location>
        <begin position="362"/>
        <end position="387"/>
    </location>
</feature>
<sequence length="534" mass="53226">METVGTARRWWALGALVVSVLVVGLDGTIVNVALPTLARELGAGSEQLLWIGGGYLLALSVAMLPVGRIGDRLGHKRVLTAGVALFGAASLAGALTGSAAGVIAVRTAMGLGAAMIMPVSMALLPRLFPEEEVPRAIAVWTAAAALGMPAGPVIGGWLLDHFWWGSVFLFNVPVAAAALAAAALLLPADGPRDRTRTAPFDLLGTVLGTAGTTALVYGTILVPAEGWTAPAVLGPLAAGALLLAVFVRQQRRAAEPLLDLALFADRRFSWGTLTAVLGNFTIMGILFVVPQYLEAVQGYDALGTGLRVLPLIGGLMAAAALSEALVPRIGARVVVPTGLVVLAAGALLGAQAAPDSGYGSTALWLAAVGTGFGLAVVPATSLVMAALPQGATGVGTSVLEALQQVGGVLGVAGLGSLLGAGYRARIDTDALPGPAAATARDSIAGAEGVAEQLHDPALLASAQGAFVHGTGWVLTASGAVALVAALLAAVFLPRRAAGPPADSSEADGSEADGSEADGGPGNEPVRAAARSDST</sequence>
<feature type="transmembrane region" description="Helical" evidence="7">
    <location>
        <begin position="399"/>
        <end position="422"/>
    </location>
</feature>
<keyword evidence="3 7" id="KW-1133">Transmembrane helix</keyword>
<evidence type="ECO:0000256" key="6">
    <source>
        <dbReference type="SAM" id="MobiDB-lite"/>
    </source>
</evidence>
<keyword evidence="4 7" id="KW-0472">Membrane</keyword>
<dbReference type="CDD" id="cd17321">
    <property type="entry name" value="MFS_MMR_MDR_like"/>
    <property type="match status" value="1"/>
</dbReference>
<dbReference type="Pfam" id="PF07690">
    <property type="entry name" value="MFS_1"/>
    <property type="match status" value="1"/>
</dbReference>
<name>A0ABW6GQU5_9ACTN</name>
<accession>A0ABW6GQU5</accession>
<evidence type="ECO:0000256" key="5">
    <source>
        <dbReference type="ARBA" id="ARBA00023251"/>
    </source>
</evidence>
<dbReference type="RefSeq" id="WP_380318833.1">
    <property type="nucleotide sequence ID" value="NZ_JBHYPW010000007.1"/>
</dbReference>
<protein>
    <submittedName>
        <fullName evidence="9">MFS transporter</fullName>
    </submittedName>
</protein>
<dbReference type="PANTHER" id="PTHR42718:SF42">
    <property type="entry name" value="EXPORT PROTEIN"/>
    <property type="match status" value="1"/>
</dbReference>
<reference evidence="9 10" key="1">
    <citation type="submission" date="2024-09" db="EMBL/GenBank/DDBJ databases">
        <title>The Natural Products Discovery Center: Release of the First 8490 Sequenced Strains for Exploring Actinobacteria Biosynthetic Diversity.</title>
        <authorList>
            <person name="Kalkreuter E."/>
            <person name="Kautsar S.A."/>
            <person name="Yang D."/>
            <person name="Bader C.D."/>
            <person name="Teijaro C.N."/>
            <person name="Fluegel L."/>
            <person name="Davis C.M."/>
            <person name="Simpson J.R."/>
            <person name="Lauterbach L."/>
            <person name="Steele A.D."/>
            <person name="Gui C."/>
            <person name="Meng S."/>
            <person name="Li G."/>
            <person name="Viehrig K."/>
            <person name="Ye F."/>
            <person name="Su P."/>
            <person name="Kiefer A.F."/>
            <person name="Nichols A."/>
            <person name="Cepeda A.J."/>
            <person name="Yan W."/>
            <person name="Fan B."/>
            <person name="Jiang Y."/>
            <person name="Adhikari A."/>
            <person name="Zheng C.-J."/>
            <person name="Schuster L."/>
            <person name="Cowan T.M."/>
            <person name="Smanski M.J."/>
            <person name="Chevrette M.G."/>
            <person name="De Carvalho L.P.S."/>
            <person name="Shen B."/>
        </authorList>
    </citation>
    <scope>NUCLEOTIDE SEQUENCE [LARGE SCALE GENOMIC DNA]</scope>
    <source>
        <strain evidence="9 10">NPDC058753</strain>
    </source>
</reference>
<evidence type="ECO:0000256" key="3">
    <source>
        <dbReference type="ARBA" id="ARBA00022989"/>
    </source>
</evidence>
<evidence type="ECO:0000256" key="4">
    <source>
        <dbReference type="ARBA" id="ARBA00023136"/>
    </source>
</evidence>
<comment type="caution">
    <text evidence="9">The sequence shown here is derived from an EMBL/GenBank/DDBJ whole genome shotgun (WGS) entry which is preliminary data.</text>
</comment>
<feature type="region of interest" description="Disordered" evidence="6">
    <location>
        <begin position="496"/>
        <end position="534"/>
    </location>
</feature>
<dbReference type="PROSITE" id="PS50850">
    <property type="entry name" value="MFS"/>
    <property type="match status" value="1"/>
</dbReference>
<dbReference type="InterPro" id="IPR036259">
    <property type="entry name" value="MFS_trans_sf"/>
</dbReference>
<proteinExistence type="predicted"/>
<comment type="subcellular location">
    <subcellularLocation>
        <location evidence="1">Cell membrane</location>
        <topology evidence="1">Multi-pass membrane protein</topology>
    </subcellularLocation>
</comment>
<feature type="transmembrane region" description="Helical" evidence="7">
    <location>
        <begin position="163"/>
        <end position="186"/>
    </location>
</feature>
<dbReference type="SUPFAM" id="SSF103473">
    <property type="entry name" value="MFS general substrate transporter"/>
    <property type="match status" value="1"/>
</dbReference>
<evidence type="ECO:0000256" key="2">
    <source>
        <dbReference type="ARBA" id="ARBA00022692"/>
    </source>
</evidence>
<evidence type="ECO:0000259" key="8">
    <source>
        <dbReference type="PROSITE" id="PS50850"/>
    </source>
</evidence>
<dbReference type="Gene3D" id="1.20.1250.20">
    <property type="entry name" value="MFS general substrate transporter like domains"/>
    <property type="match status" value="1"/>
</dbReference>
<feature type="transmembrane region" description="Helical" evidence="7">
    <location>
        <begin position="136"/>
        <end position="157"/>
    </location>
</feature>
<feature type="transmembrane region" description="Helical" evidence="7">
    <location>
        <begin position="308"/>
        <end position="326"/>
    </location>
</feature>
<feature type="transmembrane region" description="Helical" evidence="7">
    <location>
        <begin position="333"/>
        <end position="350"/>
    </location>
</feature>
<dbReference type="InterPro" id="IPR011701">
    <property type="entry name" value="MFS"/>
</dbReference>
<dbReference type="EMBL" id="JBHYPX010000055">
    <property type="protein sequence ID" value="MFE1355137.1"/>
    <property type="molecule type" value="Genomic_DNA"/>
</dbReference>
<feature type="transmembrane region" description="Helical" evidence="7">
    <location>
        <begin position="12"/>
        <end position="35"/>
    </location>
</feature>
<keyword evidence="5" id="KW-0046">Antibiotic resistance</keyword>
<evidence type="ECO:0000256" key="7">
    <source>
        <dbReference type="SAM" id="Phobius"/>
    </source>
</evidence>
<dbReference type="Gene3D" id="1.20.1720.10">
    <property type="entry name" value="Multidrug resistance protein D"/>
    <property type="match status" value="1"/>
</dbReference>